<comment type="similarity">
    <text evidence="2">Belongs to the FAD-binding monooxygenase family.</text>
</comment>
<dbReference type="PANTHER" id="PTHR42877:SF8">
    <property type="entry name" value="MONOOXYGENASE"/>
    <property type="match status" value="1"/>
</dbReference>
<dbReference type="GO" id="GO:0050661">
    <property type="term" value="F:NADP binding"/>
    <property type="evidence" value="ECO:0007669"/>
    <property type="project" value="InterPro"/>
</dbReference>
<dbReference type="InterPro" id="IPR020946">
    <property type="entry name" value="Flavin_mOase-like"/>
</dbReference>
<keyword evidence="3" id="KW-0285">Flavoprotein</keyword>
<dbReference type="SUPFAM" id="SSF51905">
    <property type="entry name" value="FAD/NAD(P)-binding domain"/>
    <property type="match status" value="2"/>
</dbReference>
<feature type="region of interest" description="Disordered" evidence="6">
    <location>
        <begin position="570"/>
        <end position="592"/>
    </location>
</feature>
<dbReference type="InterPro" id="IPR051209">
    <property type="entry name" value="FAD-bind_Monooxygenase_sf"/>
</dbReference>
<keyword evidence="8" id="KW-1185">Reference proteome</keyword>
<dbReference type="GO" id="GO:0050660">
    <property type="term" value="F:flavin adenine dinucleotide binding"/>
    <property type="evidence" value="ECO:0007669"/>
    <property type="project" value="InterPro"/>
</dbReference>
<evidence type="ECO:0000313" key="7">
    <source>
        <dbReference type="EMBL" id="KAJ5092743.1"/>
    </source>
</evidence>
<evidence type="ECO:0000256" key="2">
    <source>
        <dbReference type="ARBA" id="ARBA00010139"/>
    </source>
</evidence>
<feature type="compositionally biased region" description="Basic and acidic residues" evidence="6">
    <location>
        <begin position="580"/>
        <end position="592"/>
    </location>
</feature>
<protein>
    <submittedName>
        <fullName evidence="7">Monooxygenase</fullName>
    </submittedName>
</protein>
<sequence length="592" mass="67297">MDPSREDAIHHERSVKIICVGAGASGICLAYKLQRSFKNFSLTVYEKNPEVSGTWYENRYPGCACDVPAHNYTYSFEPKSDWSSVYAGSTEIRQYFQTFVAKHNLSKYIRTSHQVEGCQWKEDRGVWQITVTDLETGRHVHDWCHILVHATGYLNKLQWPKISGWDNFKGTKLHSADYDDKVSLEGKNILLIGAGSSAVQILLAIQPIVNKVKIFIRSPTWVLPGISDATGEYSQEQIAQYVAYPEKVQLLRQENEQRMNSIFTMYLRDTVLQHQVRDLLESMLDNALPDEEMKKRLIPNFSVGCKRVVPSGHIYLKTLKESNVEVIYSGVESITDSGCLGEDGSSHDGDIIICATGFDVSYIPRYPVLGRNDRNWQDEWTSEIMGYMGVGVSEFPNMFTMLGPYTPVTNGPTLICIEAQADYICQMIDRYQTEPIQSFTLKRDVCAEFKAHVASVMEKTVWTDNCRNSHNNHSVGSRTPTTWPGSALHYLEAMREIRFDDWDFKYTGNRFSWLGTGVSQAEWDPTADLAYYIRQQDNMPLASRWRRNMAIAKSGTMTPRVLHRQPKLAMPKGNGVISGDSEHHEKSNEAQS</sequence>
<reference evidence="7" key="1">
    <citation type="submission" date="2022-11" db="EMBL/GenBank/DDBJ databases">
        <authorList>
            <person name="Petersen C."/>
        </authorList>
    </citation>
    <scope>NUCLEOTIDE SEQUENCE</scope>
    <source>
        <strain evidence="7">IBT 30069</strain>
    </source>
</reference>
<evidence type="ECO:0000313" key="8">
    <source>
        <dbReference type="Proteomes" id="UP001149165"/>
    </source>
</evidence>
<evidence type="ECO:0000256" key="1">
    <source>
        <dbReference type="ARBA" id="ARBA00001974"/>
    </source>
</evidence>
<comment type="caution">
    <text evidence="7">The sequence shown here is derived from an EMBL/GenBank/DDBJ whole genome shotgun (WGS) entry which is preliminary data.</text>
</comment>
<dbReference type="GO" id="GO:0004499">
    <property type="term" value="F:N,N-dimethylaniline monooxygenase activity"/>
    <property type="evidence" value="ECO:0007669"/>
    <property type="project" value="InterPro"/>
</dbReference>
<evidence type="ECO:0000256" key="4">
    <source>
        <dbReference type="ARBA" id="ARBA00022827"/>
    </source>
</evidence>
<dbReference type="PANTHER" id="PTHR42877">
    <property type="entry name" value="L-ORNITHINE N(5)-MONOOXYGENASE-RELATED"/>
    <property type="match status" value="1"/>
</dbReference>
<proteinExistence type="inferred from homology"/>
<evidence type="ECO:0000256" key="3">
    <source>
        <dbReference type="ARBA" id="ARBA00022630"/>
    </source>
</evidence>
<dbReference type="Pfam" id="PF00743">
    <property type="entry name" value="FMO-like"/>
    <property type="match status" value="1"/>
</dbReference>
<gene>
    <name evidence="7" type="ORF">N7456_008604</name>
</gene>
<evidence type="ECO:0000256" key="5">
    <source>
        <dbReference type="ARBA" id="ARBA00023002"/>
    </source>
</evidence>
<comment type="cofactor">
    <cofactor evidence="1">
        <name>FAD</name>
        <dbReference type="ChEBI" id="CHEBI:57692"/>
    </cofactor>
</comment>
<organism evidence="7 8">
    <name type="scientific">Penicillium angulare</name>
    <dbReference type="NCBI Taxonomy" id="116970"/>
    <lineage>
        <taxon>Eukaryota</taxon>
        <taxon>Fungi</taxon>
        <taxon>Dikarya</taxon>
        <taxon>Ascomycota</taxon>
        <taxon>Pezizomycotina</taxon>
        <taxon>Eurotiomycetes</taxon>
        <taxon>Eurotiomycetidae</taxon>
        <taxon>Eurotiales</taxon>
        <taxon>Aspergillaceae</taxon>
        <taxon>Penicillium</taxon>
    </lineage>
</organism>
<dbReference type="Proteomes" id="UP001149165">
    <property type="component" value="Unassembled WGS sequence"/>
</dbReference>
<dbReference type="InterPro" id="IPR036188">
    <property type="entry name" value="FAD/NAD-bd_sf"/>
</dbReference>
<name>A0A9W9K4E9_9EURO</name>
<evidence type="ECO:0000256" key="6">
    <source>
        <dbReference type="SAM" id="MobiDB-lite"/>
    </source>
</evidence>
<reference evidence="7" key="2">
    <citation type="journal article" date="2023" name="IMA Fungus">
        <title>Comparative genomic study of the Penicillium genus elucidates a diverse pangenome and 15 lateral gene transfer events.</title>
        <authorList>
            <person name="Petersen C."/>
            <person name="Sorensen T."/>
            <person name="Nielsen M.R."/>
            <person name="Sondergaard T.E."/>
            <person name="Sorensen J.L."/>
            <person name="Fitzpatrick D.A."/>
            <person name="Frisvad J.C."/>
            <person name="Nielsen K.L."/>
        </authorList>
    </citation>
    <scope>NUCLEOTIDE SEQUENCE</scope>
    <source>
        <strain evidence="7">IBT 30069</strain>
    </source>
</reference>
<keyword evidence="7" id="KW-0503">Monooxygenase</keyword>
<keyword evidence="5" id="KW-0560">Oxidoreductase</keyword>
<dbReference type="EMBL" id="JAPQKH010000006">
    <property type="protein sequence ID" value="KAJ5092743.1"/>
    <property type="molecule type" value="Genomic_DNA"/>
</dbReference>
<dbReference type="Gene3D" id="3.50.50.60">
    <property type="entry name" value="FAD/NAD(P)-binding domain"/>
    <property type="match status" value="2"/>
</dbReference>
<dbReference type="OrthoDB" id="74360at2759"/>
<keyword evidence="4" id="KW-0274">FAD</keyword>
<dbReference type="AlphaFoldDB" id="A0A9W9K4E9"/>
<accession>A0A9W9K4E9</accession>